<reference evidence="1 2" key="1">
    <citation type="submission" date="2018-10" db="EMBL/GenBank/DDBJ databases">
        <title>Genomic Encyclopedia of Type Strains, Phase IV (KMG-IV): sequencing the most valuable type-strain genomes for metagenomic binning, comparative biology and taxonomic classification.</title>
        <authorList>
            <person name="Goeker M."/>
        </authorList>
    </citation>
    <scope>NUCLEOTIDE SEQUENCE [LARGE SCALE GENOMIC DNA]</scope>
    <source>
        <strain evidence="1 2">DSM 22653</strain>
    </source>
</reference>
<protein>
    <recommendedName>
        <fullName evidence="3">Type IV pilus assembly protein PilM</fullName>
    </recommendedName>
</protein>
<organism evidence="1 2">
    <name type="scientific">Brockia lithotrophica</name>
    <dbReference type="NCBI Taxonomy" id="933949"/>
    <lineage>
        <taxon>Bacteria</taxon>
        <taxon>Bacillati</taxon>
        <taxon>Bacillota</taxon>
        <taxon>Bacilli</taxon>
        <taxon>Bacillales</taxon>
        <taxon>Bacillales Family X. Incertae Sedis</taxon>
        <taxon>Brockia</taxon>
    </lineage>
</organism>
<dbReference type="InterPro" id="IPR043129">
    <property type="entry name" value="ATPase_NBD"/>
</dbReference>
<dbReference type="EMBL" id="RBIJ01000003">
    <property type="protein sequence ID" value="RKQ84719.1"/>
    <property type="molecule type" value="Genomic_DNA"/>
</dbReference>
<comment type="caution">
    <text evidence="1">The sequence shown here is derived from an EMBL/GenBank/DDBJ whole genome shotgun (WGS) entry which is preliminary data.</text>
</comment>
<accession>A0A660KXL4</accession>
<keyword evidence="2" id="KW-1185">Reference proteome</keyword>
<dbReference type="Gene3D" id="3.30.1490.300">
    <property type="match status" value="1"/>
</dbReference>
<sequence length="311" mass="33677">MNSQVHIGAYFSPRSAYVAAPLRAGLAAVLRYPLEGEVGWERIADPQGMFWRLHQGFIVQGVKPGRVAVALPPGHFLVRAYVLPALAEADMRGYLLSQHRAMSLVPMRDPEFRVLPLAQEKDRVRAVLVAVERDTLLAYLDLWEALGFAVERVEHPLSALARAVPTLRGGEGGSSGVKAIVVAGAERVLLALYEGGIPVLVRDLPGAVSEDEEGELIEEILRTLARLERFYQGAWGPEWGVGGSVDLVVLFGEEDVRATFLEAVGDRLAQEYGPRALALPKVSFERAVLEGLTGARELTAALASVQGGERA</sequence>
<evidence type="ECO:0000313" key="1">
    <source>
        <dbReference type="EMBL" id="RKQ84719.1"/>
    </source>
</evidence>
<evidence type="ECO:0008006" key="3">
    <source>
        <dbReference type="Google" id="ProtNLM"/>
    </source>
</evidence>
<dbReference type="SUPFAM" id="SSF53067">
    <property type="entry name" value="Actin-like ATPase domain"/>
    <property type="match status" value="1"/>
</dbReference>
<proteinExistence type="predicted"/>
<dbReference type="RefSeq" id="WP_121444458.1">
    <property type="nucleotide sequence ID" value="NZ_RBIJ01000003.1"/>
</dbReference>
<gene>
    <name evidence="1" type="ORF">C7438_1213</name>
</gene>
<dbReference type="AlphaFoldDB" id="A0A660KXL4"/>
<dbReference type="OrthoDB" id="1649455at2"/>
<dbReference type="Gene3D" id="3.30.420.40">
    <property type="match status" value="2"/>
</dbReference>
<evidence type="ECO:0000313" key="2">
    <source>
        <dbReference type="Proteomes" id="UP000267019"/>
    </source>
</evidence>
<name>A0A660KXL4_9BACL</name>
<dbReference type="Proteomes" id="UP000267019">
    <property type="component" value="Unassembled WGS sequence"/>
</dbReference>